<protein>
    <submittedName>
        <fullName evidence="7">N-acetylmuramoyl-L-alanine amidase</fullName>
        <ecNumber evidence="7">3.5.1.28</ecNumber>
    </submittedName>
</protein>
<dbReference type="Proteomes" id="UP001139150">
    <property type="component" value="Unassembled WGS sequence"/>
</dbReference>
<keyword evidence="2 7" id="KW-0378">Hydrolase</keyword>
<evidence type="ECO:0000259" key="5">
    <source>
        <dbReference type="PROSITE" id="PS51272"/>
    </source>
</evidence>
<dbReference type="GO" id="GO:0030288">
    <property type="term" value="C:outer membrane-bounded periplasmic space"/>
    <property type="evidence" value="ECO:0007669"/>
    <property type="project" value="TreeGrafter"/>
</dbReference>
<dbReference type="Gene3D" id="2.30.30.40">
    <property type="entry name" value="SH3 Domains"/>
    <property type="match status" value="1"/>
</dbReference>
<sequence>MLKRGVSLSLVFGLLFSLFLLGTGTNASAQSTFSDVPSSAWGHKEIHYLKDNGIIGGYPNGTFRPNNSLTRAQASVILTGALGVDGLKVSRATFRDVSLSYWASPEIERAASLGVLTGRSDGRFSPGDNLTKAQAAAVIVRAFNLSGSGSSSFSDVSSGYWAQREIKALEQNGIVETGGRYEPGKSISRAEFATYVARAMNNSYRLGASQPKPESAQFTGVVNVSSTLNVRSGAGTNHSTIGSLRNGQKVDVYETIGSWYRIKFGNGWGFVSSTFVKKESSNSSNTSNSKLSNRVIAIDPGHGGRDPGAVGNGLQEKDIVLAVGLELEKKLKSAGATPVMTRNSDVFIELGQRAKIANDAKADIFVSIHVNSGPSGGHGTETWIASSSSSSSDSRKLAEMINKRLVAELGTRDRGVKTANFAVLRETNMPSVLVELGFITNSNDASIMKRSNFNEKAANAIYKGIEDYYSSK</sequence>
<gene>
    <name evidence="7" type="ORF">MF646_06495</name>
</gene>
<keyword evidence="1 4" id="KW-0732">Signal</keyword>
<reference evidence="7" key="1">
    <citation type="submission" date="2022-02" db="EMBL/GenBank/DDBJ databases">
        <title>Halalkalibacter sp. nov. isolated from Lonar Lake, India.</title>
        <authorList>
            <person name="Joshi A."/>
            <person name="Thite S."/>
            <person name="Lodha T."/>
        </authorList>
    </citation>
    <scope>NUCLEOTIDE SEQUENCE</scope>
    <source>
        <strain evidence="7">MEB205</strain>
    </source>
</reference>
<dbReference type="PROSITE" id="PS51272">
    <property type="entry name" value="SLH"/>
    <property type="match status" value="3"/>
</dbReference>
<feature type="domain" description="SH3b" evidence="6">
    <location>
        <begin position="217"/>
        <end position="280"/>
    </location>
</feature>
<dbReference type="GO" id="GO:0071555">
    <property type="term" value="P:cell wall organization"/>
    <property type="evidence" value="ECO:0007669"/>
    <property type="project" value="UniProtKB-KW"/>
</dbReference>
<dbReference type="SMART" id="SM00646">
    <property type="entry name" value="Ami_3"/>
    <property type="match status" value="1"/>
</dbReference>
<dbReference type="Pfam" id="PF00395">
    <property type="entry name" value="SLH"/>
    <property type="match status" value="3"/>
</dbReference>
<evidence type="ECO:0000256" key="2">
    <source>
        <dbReference type="ARBA" id="ARBA00022801"/>
    </source>
</evidence>
<feature type="domain" description="SLH" evidence="5">
    <location>
        <begin position="93"/>
        <end position="153"/>
    </location>
</feature>
<organism evidence="7 8">
    <name type="scientific">Halalkalibacter alkaliphilus</name>
    <dbReference type="NCBI Taxonomy" id="2917993"/>
    <lineage>
        <taxon>Bacteria</taxon>
        <taxon>Bacillati</taxon>
        <taxon>Bacillota</taxon>
        <taxon>Bacilli</taxon>
        <taxon>Bacillales</taxon>
        <taxon>Bacillaceae</taxon>
        <taxon>Halalkalibacter</taxon>
    </lineage>
</organism>
<keyword evidence="3" id="KW-0961">Cell wall biogenesis/degradation</keyword>
<keyword evidence="8" id="KW-1185">Reference proteome</keyword>
<comment type="caution">
    <text evidence="7">The sequence shown here is derived from an EMBL/GenBank/DDBJ whole genome shotgun (WGS) entry which is preliminary data.</text>
</comment>
<dbReference type="GO" id="GO:0008745">
    <property type="term" value="F:N-acetylmuramoyl-L-alanine amidase activity"/>
    <property type="evidence" value="ECO:0007669"/>
    <property type="project" value="UniProtKB-EC"/>
</dbReference>
<evidence type="ECO:0000313" key="7">
    <source>
        <dbReference type="EMBL" id="MCL7746769.1"/>
    </source>
</evidence>
<dbReference type="InterPro" id="IPR001119">
    <property type="entry name" value="SLH_dom"/>
</dbReference>
<dbReference type="GO" id="GO:0009253">
    <property type="term" value="P:peptidoglycan catabolic process"/>
    <property type="evidence" value="ECO:0007669"/>
    <property type="project" value="InterPro"/>
</dbReference>
<dbReference type="EC" id="3.5.1.28" evidence="7"/>
<dbReference type="SMART" id="SM00287">
    <property type="entry name" value="SH3b"/>
    <property type="match status" value="1"/>
</dbReference>
<dbReference type="InterPro" id="IPR050695">
    <property type="entry name" value="N-acetylmuramoyl_amidase_3"/>
</dbReference>
<dbReference type="AlphaFoldDB" id="A0A9X1ZWF4"/>
<dbReference type="Pfam" id="PF08239">
    <property type="entry name" value="SH3_3"/>
    <property type="match status" value="1"/>
</dbReference>
<accession>A0A9X1ZWF4</accession>
<evidence type="ECO:0000259" key="6">
    <source>
        <dbReference type="PROSITE" id="PS51781"/>
    </source>
</evidence>
<dbReference type="PANTHER" id="PTHR30404">
    <property type="entry name" value="N-ACETYLMURAMOYL-L-ALANINE AMIDASE"/>
    <property type="match status" value="1"/>
</dbReference>
<dbReference type="PROSITE" id="PS51781">
    <property type="entry name" value="SH3B"/>
    <property type="match status" value="1"/>
</dbReference>
<dbReference type="Pfam" id="PF01520">
    <property type="entry name" value="Amidase_3"/>
    <property type="match status" value="1"/>
</dbReference>
<dbReference type="PANTHER" id="PTHR30404:SF0">
    <property type="entry name" value="N-ACETYLMURAMOYL-L-ALANINE AMIDASE AMIC"/>
    <property type="match status" value="1"/>
</dbReference>
<proteinExistence type="predicted"/>
<name>A0A9X1ZWF4_9BACI</name>
<dbReference type="Gene3D" id="3.40.630.40">
    <property type="entry name" value="Zn-dependent exopeptidases"/>
    <property type="match status" value="1"/>
</dbReference>
<feature type="domain" description="SLH" evidence="5">
    <location>
        <begin position="154"/>
        <end position="210"/>
    </location>
</feature>
<dbReference type="InterPro" id="IPR003646">
    <property type="entry name" value="SH3-like_bac-type"/>
</dbReference>
<dbReference type="FunFam" id="3.40.630.40:FF:000005">
    <property type="entry name" value="N-acetylmuramoyl-L-alanine amidase (AmiA)"/>
    <property type="match status" value="1"/>
</dbReference>
<evidence type="ECO:0000256" key="1">
    <source>
        <dbReference type="ARBA" id="ARBA00022729"/>
    </source>
</evidence>
<feature type="signal peptide" evidence="4">
    <location>
        <begin position="1"/>
        <end position="29"/>
    </location>
</feature>
<evidence type="ECO:0000313" key="8">
    <source>
        <dbReference type="Proteomes" id="UP001139150"/>
    </source>
</evidence>
<feature type="domain" description="SLH" evidence="5">
    <location>
        <begin position="29"/>
        <end position="92"/>
    </location>
</feature>
<dbReference type="CDD" id="cd02696">
    <property type="entry name" value="MurNAc-LAA"/>
    <property type="match status" value="1"/>
</dbReference>
<dbReference type="InterPro" id="IPR002508">
    <property type="entry name" value="MurNAc-LAA_cat"/>
</dbReference>
<dbReference type="SUPFAM" id="SSF53187">
    <property type="entry name" value="Zn-dependent exopeptidases"/>
    <property type="match status" value="1"/>
</dbReference>
<evidence type="ECO:0000256" key="3">
    <source>
        <dbReference type="ARBA" id="ARBA00023316"/>
    </source>
</evidence>
<feature type="chain" id="PRO_5040929170" evidence="4">
    <location>
        <begin position="30"/>
        <end position="472"/>
    </location>
</feature>
<evidence type="ECO:0000256" key="4">
    <source>
        <dbReference type="SAM" id="SignalP"/>
    </source>
</evidence>
<dbReference type="RefSeq" id="WP_250095682.1">
    <property type="nucleotide sequence ID" value="NZ_JAKRYL010000005.1"/>
</dbReference>
<dbReference type="EMBL" id="JAKRYL010000005">
    <property type="protein sequence ID" value="MCL7746769.1"/>
    <property type="molecule type" value="Genomic_DNA"/>
</dbReference>